<accession>A0ABU4JKU5</accession>
<keyword evidence="2" id="KW-1185">Reference proteome</keyword>
<proteinExistence type="predicted"/>
<evidence type="ECO:0000313" key="2">
    <source>
        <dbReference type="Proteomes" id="UP001204439"/>
    </source>
</evidence>
<organism evidence="1 2">
    <name type="scientific">Epilithonimonas ginsengisoli</name>
    <dbReference type="NCBI Taxonomy" id="1245592"/>
    <lineage>
        <taxon>Bacteria</taxon>
        <taxon>Pseudomonadati</taxon>
        <taxon>Bacteroidota</taxon>
        <taxon>Flavobacteriia</taxon>
        <taxon>Flavobacteriales</taxon>
        <taxon>Weeksellaceae</taxon>
        <taxon>Chryseobacterium group</taxon>
        <taxon>Epilithonimonas</taxon>
    </lineage>
</organism>
<dbReference type="Proteomes" id="UP001204439">
    <property type="component" value="Unassembled WGS sequence"/>
</dbReference>
<reference evidence="1 2" key="1">
    <citation type="submission" date="2023-11" db="EMBL/GenBank/DDBJ databases">
        <title>First isolation, identification, and characterization of non-pathogenic Epilithonimonas ginsengisoli isolated from diseased farmed rainbow trout (Oncorhynchus mykiss) in Chile.</title>
        <authorList>
            <person name="Miranda C.D."/>
            <person name="Irgang R."/>
            <person name="Concha C."/>
            <person name="Rojas R."/>
            <person name="Avendano R."/>
        </authorList>
    </citation>
    <scope>NUCLEOTIDE SEQUENCE [LARGE SCALE GENOMIC DNA]</scope>
    <source>
        <strain evidence="1 2">FP99</strain>
    </source>
</reference>
<comment type="caution">
    <text evidence="1">The sequence shown here is derived from an EMBL/GenBank/DDBJ whole genome shotgun (WGS) entry which is preliminary data.</text>
</comment>
<dbReference type="EMBL" id="JAMXLT020000028">
    <property type="protein sequence ID" value="MDW8550282.1"/>
    <property type="molecule type" value="Genomic_DNA"/>
</dbReference>
<sequence>MSYNIQAQEIKFPKSFHGDASLFEGMKIAEIPQELQTKYDIHKNPGLISDASKTKGFLMGGKIKNVKAVYFEIYKDLEEEEEKTSCGFEVAQFDLVDEMEKILPKTDKQSESVILLTLENYLIMVYGPVSNNVGKRLDDMSNYFQKKLGDKLIRDRKREVVTSVVDDYVSNLPPPLPPEPKNSYTQIAIEDLDKRIANTDGLAYMRTKKREKLAPGKYRATSTYPTFETLSFTLNENSLLHGDYDDEETSKLLKN</sequence>
<gene>
    <name evidence="1" type="ORF">NG800_015245</name>
</gene>
<evidence type="ECO:0000313" key="1">
    <source>
        <dbReference type="EMBL" id="MDW8550282.1"/>
    </source>
</evidence>
<name>A0ABU4JKU5_9FLAO</name>
<protein>
    <submittedName>
        <fullName evidence="1">Uncharacterized protein</fullName>
    </submittedName>
</protein>
<dbReference type="RefSeq" id="WP_063970840.1">
    <property type="nucleotide sequence ID" value="NZ_JAMXLT020000028.1"/>
</dbReference>